<gene>
    <name evidence="2" type="ORF">GCM10011340_26350</name>
</gene>
<evidence type="ECO:0000256" key="1">
    <source>
        <dbReference type="SAM" id="Coils"/>
    </source>
</evidence>
<comment type="caution">
    <text evidence="2">The sequence shown here is derived from an EMBL/GenBank/DDBJ whole genome shotgun (WGS) entry which is preliminary data.</text>
</comment>
<dbReference type="InterPro" id="IPR029074">
    <property type="entry name" value="Imm49"/>
</dbReference>
<reference evidence="3" key="1">
    <citation type="journal article" date="2019" name="Int. J. Syst. Evol. Microbiol.">
        <title>The Global Catalogue of Microorganisms (GCM) 10K type strain sequencing project: providing services to taxonomists for standard genome sequencing and annotation.</title>
        <authorList>
            <consortium name="The Broad Institute Genomics Platform"/>
            <consortium name="The Broad Institute Genome Sequencing Center for Infectious Disease"/>
            <person name="Wu L."/>
            <person name="Ma J."/>
        </authorList>
    </citation>
    <scope>NUCLEOTIDE SEQUENCE [LARGE SCALE GENOMIC DNA]</scope>
    <source>
        <strain evidence="3">CGMCC 1.15111</strain>
    </source>
</reference>
<dbReference type="Proteomes" id="UP000658258">
    <property type="component" value="Unassembled WGS sequence"/>
</dbReference>
<sequence length="252" mass="29362">MEMDYRKRLIEVHQEYQEREYGLIRKSLNQSLFQESVRAEFFFINEQEALYQYSVEGNIAAAKQHFYTCGRCDEYMIKAYDYQLLSAGIRHIGYALLSDCKPMIERYALLSDGAFEVQKRKGHPVYCVQLALLNKLDELEKQVALLKEKASKKTNKWLLPDVGFFEGLLAADEEQMVESLVQLLKPRLHNKYNAFFVWQKDILSFPAVTYTKLAALKGFDLAIEHDLVPKDLIKVNPNPVYTDPYHFLKENG</sequence>
<keyword evidence="3" id="KW-1185">Reference proteome</keyword>
<accession>A0ABQ3I6R7</accession>
<evidence type="ECO:0000313" key="2">
    <source>
        <dbReference type="EMBL" id="GHE69166.1"/>
    </source>
</evidence>
<organism evidence="2 3">
    <name type="scientific">Roseivirga thermotolerans</name>
    <dbReference type="NCBI Taxonomy" id="1758176"/>
    <lineage>
        <taxon>Bacteria</taxon>
        <taxon>Pseudomonadati</taxon>
        <taxon>Bacteroidota</taxon>
        <taxon>Cytophagia</taxon>
        <taxon>Cytophagales</taxon>
        <taxon>Roseivirgaceae</taxon>
        <taxon>Roseivirga</taxon>
    </lineage>
</organism>
<dbReference type="RefSeq" id="WP_189630721.1">
    <property type="nucleotide sequence ID" value="NZ_BNAG01000003.1"/>
</dbReference>
<name>A0ABQ3I6R7_9BACT</name>
<evidence type="ECO:0000313" key="3">
    <source>
        <dbReference type="Proteomes" id="UP000658258"/>
    </source>
</evidence>
<dbReference type="EMBL" id="BNAG01000003">
    <property type="protein sequence ID" value="GHE69166.1"/>
    <property type="molecule type" value="Genomic_DNA"/>
</dbReference>
<feature type="coiled-coil region" evidence="1">
    <location>
        <begin position="129"/>
        <end position="156"/>
    </location>
</feature>
<dbReference type="Pfam" id="PF15575">
    <property type="entry name" value="Imm49"/>
    <property type="match status" value="1"/>
</dbReference>
<proteinExistence type="predicted"/>
<keyword evidence="1" id="KW-0175">Coiled coil</keyword>
<protein>
    <submittedName>
        <fullName evidence="2">Uncharacterized protein</fullName>
    </submittedName>
</protein>